<reference evidence="2 3" key="1">
    <citation type="journal article" date="2010" name="Cell">
        <title>The genome of Naegleria gruberi illuminates early eukaryotic versatility.</title>
        <authorList>
            <person name="Fritz-Laylin L.K."/>
            <person name="Prochnik S.E."/>
            <person name="Ginger M.L."/>
            <person name="Dacks J.B."/>
            <person name="Carpenter M.L."/>
            <person name="Field M.C."/>
            <person name="Kuo A."/>
            <person name="Paredez A."/>
            <person name="Chapman J."/>
            <person name="Pham J."/>
            <person name="Shu S."/>
            <person name="Neupane R."/>
            <person name="Cipriano M."/>
            <person name="Mancuso J."/>
            <person name="Tu H."/>
            <person name="Salamov A."/>
            <person name="Lindquist E."/>
            <person name="Shapiro H."/>
            <person name="Lucas S."/>
            <person name="Grigoriev I.V."/>
            <person name="Cande W.Z."/>
            <person name="Fulton C."/>
            <person name="Rokhsar D.S."/>
            <person name="Dawson S.C."/>
        </authorList>
    </citation>
    <scope>NUCLEOTIDE SEQUENCE [LARGE SCALE GENOMIC DNA]</scope>
    <source>
        <strain evidence="2 3">NEG-M</strain>
    </source>
</reference>
<dbReference type="InParanoid" id="D2V506"/>
<accession>D2V506</accession>
<dbReference type="EMBL" id="GG738852">
    <property type="protein sequence ID" value="EFC48196.1"/>
    <property type="molecule type" value="Genomic_DNA"/>
</dbReference>
<gene>
    <name evidence="2" type="ORF">NAEGRDRAFT_63969</name>
</gene>
<keyword evidence="3" id="KW-1185">Reference proteome</keyword>
<dbReference type="KEGG" id="ngr:NAEGRDRAFT_63969"/>
<keyword evidence="1" id="KW-0472">Membrane</keyword>
<protein>
    <submittedName>
        <fullName evidence="2">Predicted protein</fullName>
    </submittedName>
</protein>
<organism evidence="3">
    <name type="scientific">Naegleria gruberi</name>
    <name type="common">Amoeba</name>
    <dbReference type="NCBI Taxonomy" id="5762"/>
    <lineage>
        <taxon>Eukaryota</taxon>
        <taxon>Discoba</taxon>
        <taxon>Heterolobosea</taxon>
        <taxon>Tetramitia</taxon>
        <taxon>Eutetramitia</taxon>
        <taxon>Vahlkampfiidae</taxon>
        <taxon>Naegleria</taxon>
    </lineage>
</organism>
<dbReference type="RefSeq" id="XP_002680940.1">
    <property type="nucleotide sequence ID" value="XM_002680894.1"/>
</dbReference>
<dbReference type="Proteomes" id="UP000006671">
    <property type="component" value="Unassembled WGS sequence"/>
</dbReference>
<evidence type="ECO:0000313" key="3">
    <source>
        <dbReference type="Proteomes" id="UP000006671"/>
    </source>
</evidence>
<keyword evidence="1" id="KW-0812">Transmembrane</keyword>
<dbReference type="GeneID" id="8849645"/>
<name>D2V506_NAEGR</name>
<evidence type="ECO:0000256" key="1">
    <source>
        <dbReference type="SAM" id="Phobius"/>
    </source>
</evidence>
<feature type="transmembrane region" description="Helical" evidence="1">
    <location>
        <begin position="58"/>
        <end position="83"/>
    </location>
</feature>
<dbReference type="AlphaFoldDB" id="D2V506"/>
<sequence>MTTTPNDQLHPNWKKSTIVPVQTTGSQNGENSMEIISTGTSEDELVLKSRFTISIKSCSITIFLTVILLCVLFLTAIWVAFFADTTRTLSRSLTEAQFSKITQYTENTFREIAVGSDTMKNQLIVAMSNNHSDVFQPKVMKHMQNIYFNEIKYHAGFVNAASLYGRGNPHQGILMVKTLPVSQTLQNDTGLYRYPCVTLNVNQGCIPANFSYSVKTTKPYDTRSSYSVIKTNPGKPVYTLTYKSPGIDAVLIALVNSFTAPNNTQATSDKPFDWFLHLDMSVDNMSKFLKTATADYVIGSIGLIIESSTNFIIASK</sequence>
<evidence type="ECO:0000313" key="2">
    <source>
        <dbReference type="EMBL" id="EFC48196.1"/>
    </source>
</evidence>
<keyword evidence="1" id="KW-1133">Transmembrane helix</keyword>
<dbReference type="VEuPathDB" id="AmoebaDB:NAEGRDRAFT_63969"/>
<proteinExistence type="predicted"/>